<keyword evidence="1" id="KW-0472">Membrane</keyword>
<dbReference type="STRING" id="337097.BHF71_01000"/>
<evidence type="ECO:0000256" key="1">
    <source>
        <dbReference type="SAM" id="Phobius"/>
    </source>
</evidence>
<dbReference type="RefSeq" id="WP_069656272.1">
    <property type="nucleotide sequence ID" value="NZ_MIJF01000013.1"/>
</dbReference>
<dbReference type="OrthoDB" id="197461at2"/>
<dbReference type="EMBL" id="MIJF01000013">
    <property type="protein sequence ID" value="OEF99785.1"/>
    <property type="molecule type" value="Genomic_DNA"/>
</dbReference>
<sequence length="77" mass="8777">MELSKDLHVKEHESISSRKRSVLKTISWRVVATLTTLGLVYSATGKLEIAGAVAGIEVILKMVLYYAHERVWDKFRF</sequence>
<dbReference type="AlphaFoldDB" id="A0A1D2YVX6"/>
<dbReference type="Proteomes" id="UP000243739">
    <property type="component" value="Unassembled WGS sequence"/>
</dbReference>
<feature type="domain" description="DUF2061" evidence="2">
    <location>
        <begin position="22"/>
        <end position="73"/>
    </location>
</feature>
<name>A0A1D2YVX6_9BACI</name>
<proteinExistence type="predicted"/>
<evidence type="ECO:0000313" key="4">
    <source>
        <dbReference type="Proteomes" id="UP000243739"/>
    </source>
</evidence>
<reference evidence="3 4" key="1">
    <citation type="submission" date="2016-09" db="EMBL/GenBank/DDBJ databases">
        <title>Draft genome sequence for the type strain of Vulcanibacillus modesticaldus BR, a strictly anaerobic, moderately thermophilic, and nitrate-reducing bacterium from deep sea-hydrothermal vents of the Mid-Atlantic Ridge.</title>
        <authorList>
            <person name="Abin C.A."/>
            <person name="Hollibaugh J.T."/>
        </authorList>
    </citation>
    <scope>NUCLEOTIDE SEQUENCE [LARGE SCALE GENOMIC DNA]</scope>
    <source>
        <strain evidence="3 4">BR</strain>
    </source>
</reference>
<keyword evidence="4" id="KW-1185">Reference proteome</keyword>
<keyword evidence="1" id="KW-0812">Transmembrane</keyword>
<feature type="transmembrane region" description="Helical" evidence="1">
    <location>
        <begin position="49"/>
        <end position="67"/>
    </location>
</feature>
<evidence type="ECO:0000313" key="3">
    <source>
        <dbReference type="EMBL" id="OEF99785.1"/>
    </source>
</evidence>
<evidence type="ECO:0000259" key="2">
    <source>
        <dbReference type="Pfam" id="PF09834"/>
    </source>
</evidence>
<dbReference type="InterPro" id="IPR018638">
    <property type="entry name" value="DUF2061_membrane"/>
</dbReference>
<dbReference type="Pfam" id="PF09834">
    <property type="entry name" value="DUF2061"/>
    <property type="match status" value="1"/>
</dbReference>
<protein>
    <recommendedName>
        <fullName evidence="2">DUF2061 domain-containing protein</fullName>
    </recommendedName>
</protein>
<keyword evidence="1" id="KW-1133">Transmembrane helix</keyword>
<feature type="transmembrane region" description="Helical" evidence="1">
    <location>
        <begin position="26"/>
        <end position="43"/>
    </location>
</feature>
<accession>A0A1D2YVX6</accession>
<comment type="caution">
    <text evidence="3">The sequence shown here is derived from an EMBL/GenBank/DDBJ whole genome shotgun (WGS) entry which is preliminary data.</text>
</comment>
<organism evidence="3 4">
    <name type="scientific">Vulcanibacillus modesticaldus</name>
    <dbReference type="NCBI Taxonomy" id="337097"/>
    <lineage>
        <taxon>Bacteria</taxon>
        <taxon>Bacillati</taxon>
        <taxon>Bacillota</taxon>
        <taxon>Bacilli</taxon>
        <taxon>Bacillales</taxon>
        <taxon>Bacillaceae</taxon>
        <taxon>Vulcanibacillus</taxon>
    </lineage>
</organism>
<gene>
    <name evidence="3" type="ORF">BHF71_01000</name>
</gene>